<sequence>MHIWLLTHPEEFKKQNGTGKLVIQTLPHLTTALTWHRTAPSVELTELPVERTLLIYPEADLTLVSTECSNDATQQTIEHIILIDGTWQQARKIYNRSPYLHRFKKFEIKGQQSIFTRRRNQIKNGLCTAESVIYLLKTFSPEMSEANKLEETFLTFNQQTLHHD</sequence>
<dbReference type="Pfam" id="PF03942">
    <property type="entry name" value="DTW"/>
    <property type="match status" value="1"/>
</dbReference>
<evidence type="ECO:0000313" key="7">
    <source>
        <dbReference type="EMBL" id="RDL43595.1"/>
    </source>
</evidence>
<dbReference type="PANTHER" id="PTHR21392">
    <property type="entry name" value="TRNA-URIDINE AMINOCARBOXYPROPYLTRANSFERASE 2"/>
    <property type="match status" value="1"/>
</dbReference>
<keyword evidence="8" id="KW-1185">Reference proteome</keyword>
<evidence type="ECO:0000256" key="3">
    <source>
        <dbReference type="ARBA" id="ARBA00022691"/>
    </source>
</evidence>
<dbReference type="OrthoDB" id="370626at2"/>
<dbReference type="GO" id="GO:0008033">
    <property type="term" value="P:tRNA processing"/>
    <property type="evidence" value="ECO:0007669"/>
    <property type="project" value="UniProtKB-KW"/>
</dbReference>
<dbReference type="SMART" id="SM01144">
    <property type="entry name" value="DTW"/>
    <property type="match status" value="1"/>
</dbReference>
<accession>A0A370U753</accession>
<evidence type="ECO:0000256" key="5">
    <source>
        <dbReference type="ARBA" id="ARBA00034489"/>
    </source>
</evidence>
<protein>
    <recommendedName>
        <fullName evidence="1">tRNA-uridine aminocarboxypropyltransferase</fullName>
        <ecNumber evidence="1">2.5.1.25</ecNumber>
    </recommendedName>
</protein>
<dbReference type="AlphaFoldDB" id="A0A370U753"/>
<dbReference type="EC" id="2.5.1.25" evidence="1"/>
<keyword evidence="4" id="KW-0819">tRNA processing</keyword>
<gene>
    <name evidence="7" type="ORF">DN730_12655</name>
</gene>
<evidence type="ECO:0000256" key="2">
    <source>
        <dbReference type="ARBA" id="ARBA00022679"/>
    </source>
</evidence>
<evidence type="ECO:0000256" key="1">
    <source>
        <dbReference type="ARBA" id="ARBA00012386"/>
    </source>
</evidence>
<evidence type="ECO:0000256" key="4">
    <source>
        <dbReference type="ARBA" id="ARBA00022694"/>
    </source>
</evidence>
<proteinExistence type="inferred from homology"/>
<dbReference type="EMBL" id="QKRA01000006">
    <property type="protein sequence ID" value="RDL43595.1"/>
    <property type="molecule type" value="Genomic_DNA"/>
</dbReference>
<comment type="caution">
    <text evidence="7">The sequence shown here is derived from an EMBL/GenBank/DDBJ whole genome shotgun (WGS) entry which is preliminary data.</text>
</comment>
<dbReference type="PANTHER" id="PTHR21392:SF0">
    <property type="entry name" value="TRNA-URIDINE AMINOCARBOXYPROPYLTRANSFERASE 2"/>
    <property type="match status" value="1"/>
</dbReference>
<dbReference type="GO" id="GO:0016432">
    <property type="term" value="F:tRNA-uridine aminocarboxypropyltransferase activity"/>
    <property type="evidence" value="ECO:0007669"/>
    <property type="project" value="UniProtKB-EC"/>
</dbReference>
<name>A0A370U753_9GAMM</name>
<dbReference type="InterPro" id="IPR005636">
    <property type="entry name" value="DTW"/>
</dbReference>
<reference evidence="7 8" key="1">
    <citation type="submission" date="2018-06" db="EMBL/GenBank/DDBJ databases">
        <title>Marinomonas sp. YLB-05 draft genome sequence.</title>
        <authorList>
            <person name="Yu L."/>
            <person name="Tang X."/>
        </authorList>
    </citation>
    <scope>NUCLEOTIDE SEQUENCE [LARGE SCALE GENOMIC DNA]</scope>
    <source>
        <strain evidence="7 8">YLB-05</strain>
    </source>
</reference>
<dbReference type="RefSeq" id="WP_115468513.1">
    <property type="nucleotide sequence ID" value="NZ_QKRA01000006.1"/>
</dbReference>
<keyword evidence="2" id="KW-0808">Transferase</keyword>
<dbReference type="InterPro" id="IPR039262">
    <property type="entry name" value="DTWD2/TAPT"/>
</dbReference>
<evidence type="ECO:0000313" key="8">
    <source>
        <dbReference type="Proteomes" id="UP000254326"/>
    </source>
</evidence>
<organism evidence="7 8">
    <name type="scientific">Marinomonas piezotolerans</name>
    <dbReference type="NCBI Taxonomy" id="2213058"/>
    <lineage>
        <taxon>Bacteria</taxon>
        <taxon>Pseudomonadati</taxon>
        <taxon>Pseudomonadota</taxon>
        <taxon>Gammaproteobacteria</taxon>
        <taxon>Oceanospirillales</taxon>
        <taxon>Oceanospirillaceae</taxon>
        <taxon>Marinomonas</taxon>
    </lineage>
</organism>
<feature type="domain" description="DTW" evidence="6">
    <location>
        <begin position="1"/>
        <end position="164"/>
    </location>
</feature>
<evidence type="ECO:0000259" key="6">
    <source>
        <dbReference type="SMART" id="SM01144"/>
    </source>
</evidence>
<comment type="similarity">
    <text evidence="5">Belongs to the TDD superfamily. DTWD2 family.</text>
</comment>
<dbReference type="Proteomes" id="UP000254326">
    <property type="component" value="Unassembled WGS sequence"/>
</dbReference>
<keyword evidence="3" id="KW-0949">S-adenosyl-L-methionine</keyword>